<proteinExistence type="predicted"/>
<evidence type="ECO:0000313" key="6">
    <source>
        <dbReference type="Proteomes" id="UP000290848"/>
    </source>
</evidence>
<feature type="transmembrane region" description="Helical" evidence="4">
    <location>
        <begin position="324"/>
        <end position="350"/>
    </location>
</feature>
<dbReference type="AlphaFoldDB" id="A0A4Q0MHV1"/>
<dbReference type="RefSeq" id="WP_128767761.1">
    <property type="nucleotide sequence ID" value="NZ_RXOC01000001.1"/>
</dbReference>
<name>A0A4Q0MHV1_9SPHI</name>
<dbReference type="SUPFAM" id="SSF103473">
    <property type="entry name" value="MFS general substrate transporter"/>
    <property type="match status" value="1"/>
</dbReference>
<keyword evidence="1 4" id="KW-0812">Transmembrane</keyword>
<evidence type="ECO:0000313" key="5">
    <source>
        <dbReference type="EMBL" id="RXF72576.1"/>
    </source>
</evidence>
<feature type="transmembrane region" description="Helical" evidence="4">
    <location>
        <begin position="185"/>
        <end position="207"/>
    </location>
</feature>
<dbReference type="InterPro" id="IPR052528">
    <property type="entry name" value="Sugar_transport-like"/>
</dbReference>
<dbReference type="Pfam" id="PF07690">
    <property type="entry name" value="MFS_1"/>
    <property type="match status" value="1"/>
</dbReference>
<feature type="transmembrane region" description="Helical" evidence="4">
    <location>
        <begin position="419"/>
        <end position="438"/>
    </location>
</feature>
<dbReference type="Gene3D" id="1.20.1250.20">
    <property type="entry name" value="MFS general substrate transporter like domains"/>
    <property type="match status" value="2"/>
</dbReference>
<keyword evidence="2 4" id="KW-1133">Transmembrane helix</keyword>
<dbReference type="Proteomes" id="UP000290848">
    <property type="component" value="Unassembled WGS sequence"/>
</dbReference>
<feature type="transmembrane region" description="Helical" evidence="4">
    <location>
        <begin position="300"/>
        <end position="318"/>
    </location>
</feature>
<dbReference type="PANTHER" id="PTHR23526">
    <property type="entry name" value="INTEGRAL MEMBRANE TRANSPORT PROTEIN-RELATED"/>
    <property type="match status" value="1"/>
</dbReference>
<gene>
    <name evidence="5" type="ORF">EKH83_02310</name>
</gene>
<dbReference type="GO" id="GO:0022857">
    <property type="term" value="F:transmembrane transporter activity"/>
    <property type="evidence" value="ECO:0007669"/>
    <property type="project" value="InterPro"/>
</dbReference>
<feature type="transmembrane region" description="Helical" evidence="4">
    <location>
        <begin position="21"/>
        <end position="47"/>
    </location>
</feature>
<evidence type="ECO:0000256" key="2">
    <source>
        <dbReference type="ARBA" id="ARBA00022989"/>
    </source>
</evidence>
<feature type="transmembrane region" description="Helical" evidence="4">
    <location>
        <begin position="53"/>
        <end position="77"/>
    </location>
</feature>
<keyword evidence="3 4" id="KW-0472">Membrane</keyword>
<sequence>MIRLKPSTSLSEAEVQKGLKLVVAEGLATESMVAFTGGAFLVAMALHMGASNFQLGVLAALPTFSSVFQLVSIWLVQKFASRRVIAVVSNLFARFPLVVIGLLPLLFTGGTSVKVLIFLLFFHYYLGSIAGASWNSWMKDLIPSKQLGTYFSHRSRLTQSLSVILSLLIALSLDYIKLHYPQYEMIAYSVMFLIGGCFGMLSVYLLAKTPEPASLLINENIAKLLERPLKDKNFRSLLKFNGLWAFSLNLATPFFSVYMLKTIGLPLSYIICLGILCQISSIFSIKMWGRYSDRFSNKTIINICAPIYILCIISWAFVSMAPSMLLILCFLAVINLVTGFSTAGANLAISNISIKLAPKEEAIVYLTVKNMTIALFSAIAPMIGGLMADFFSSHQLTGGFSWKGDGHTSLFNFVNLQGWNFFFIIGGLFAMISLKLLSEVREKGEVGKDKVVVYMHARFRKNIRREVKRVGNYSPAFSIGLMKKMRQLFH</sequence>
<dbReference type="EMBL" id="RXOC01000001">
    <property type="protein sequence ID" value="RXF72576.1"/>
    <property type="molecule type" value="Genomic_DNA"/>
</dbReference>
<feature type="transmembrane region" description="Helical" evidence="4">
    <location>
        <begin position="240"/>
        <end position="260"/>
    </location>
</feature>
<dbReference type="InterPro" id="IPR011701">
    <property type="entry name" value="MFS"/>
</dbReference>
<dbReference type="InterPro" id="IPR036259">
    <property type="entry name" value="MFS_trans_sf"/>
</dbReference>
<comment type="caution">
    <text evidence="5">The sequence shown here is derived from an EMBL/GenBank/DDBJ whole genome shotgun (WGS) entry which is preliminary data.</text>
</comment>
<evidence type="ECO:0000256" key="1">
    <source>
        <dbReference type="ARBA" id="ARBA00022692"/>
    </source>
</evidence>
<evidence type="ECO:0000256" key="3">
    <source>
        <dbReference type="ARBA" id="ARBA00023136"/>
    </source>
</evidence>
<feature type="transmembrane region" description="Helical" evidence="4">
    <location>
        <begin position="84"/>
        <end position="107"/>
    </location>
</feature>
<feature type="transmembrane region" description="Helical" evidence="4">
    <location>
        <begin position="362"/>
        <end position="383"/>
    </location>
</feature>
<evidence type="ECO:0000256" key="4">
    <source>
        <dbReference type="SAM" id="Phobius"/>
    </source>
</evidence>
<organism evidence="5 6">
    <name type="scientific">Arcticibacter tournemirensis</name>
    <dbReference type="NCBI Taxonomy" id="699437"/>
    <lineage>
        <taxon>Bacteria</taxon>
        <taxon>Pseudomonadati</taxon>
        <taxon>Bacteroidota</taxon>
        <taxon>Sphingobacteriia</taxon>
        <taxon>Sphingobacteriales</taxon>
        <taxon>Sphingobacteriaceae</taxon>
        <taxon>Arcticibacter</taxon>
    </lineage>
</organism>
<protein>
    <submittedName>
        <fullName evidence="5">MFS transporter</fullName>
    </submittedName>
</protein>
<accession>A0A4Q0MHV1</accession>
<dbReference type="PANTHER" id="PTHR23526:SF2">
    <property type="entry name" value="MAJOR FACILITATOR SUPERFAMILY (MFS) PROFILE DOMAIN-CONTAINING PROTEIN"/>
    <property type="match status" value="1"/>
</dbReference>
<feature type="transmembrane region" description="Helical" evidence="4">
    <location>
        <begin position="266"/>
        <end position="288"/>
    </location>
</feature>
<feature type="transmembrane region" description="Helical" evidence="4">
    <location>
        <begin position="113"/>
        <end position="134"/>
    </location>
</feature>
<reference evidence="5 6" key="1">
    <citation type="submission" date="2018-12" db="EMBL/GenBank/DDBJ databases">
        <title>The Draft Genome Sequence of the Soil Bacterium Pedobacter tournemirensis R1.</title>
        <authorList>
            <person name="He J."/>
        </authorList>
    </citation>
    <scope>NUCLEOTIDE SEQUENCE [LARGE SCALE GENOMIC DNA]</scope>
    <source>
        <strain evidence="5 6">R1</strain>
    </source>
</reference>
<feature type="transmembrane region" description="Helical" evidence="4">
    <location>
        <begin position="155"/>
        <end position="173"/>
    </location>
</feature>